<dbReference type="RefSeq" id="WP_276828561.1">
    <property type="nucleotide sequence ID" value="NZ_DYVX01000084.1"/>
</dbReference>
<feature type="chain" id="PRO_5037365061" evidence="5">
    <location>
        <begin position="20"/>
        <end position="492"/>
    </location>
</feature>
<accession>A0A921HYJ3</accession>
<dbReference type="GO" id="GO:0017004">
    <property type="term" value="P:cytochrome complex assembly"/>
    <property type="evidence" value="ECO:0007669"/>
    <property type="project" value="UniProtKB-KW"/>
</dbReference>
<dbReference type="InterPro" id="IPR050553">
    <property type="entry name" value="Thioredoxin_ResA/DsbE_sf"/>
</dbReference>
<dbReference type="Pfam" id="PF08534">
    <property type="entry name" value="Redoxin"/>
    <property type="match status" value="1"/>
</dbReference>
<evidence type="ECO:0000256" key="5">
    <source>
        <dbReference type="SAM" id="SignalP"/>
    </source>
</evidence>
<keyword evidence="3" id="KW-1015">Disulfide bond</keyword>
<gene>
    <name evidence="7" type="ORF">K8W02_10365</name>
</gene>
<comment type="subcellular location">
    <subcellularLocation>
        <location evidence="1">Cell envelope</location>
    </subcellularLocation>
</comment>
<dbReference type="Gene3D" id="3.40.30.10">
    <property type="entry name" value="Glutaredoxin"/>
    <property type="match status" value="1"/>
</dbReference>
<evidence type="ECO:0000256" key="3">
    <source>
        <dbReference type="ARBA" id="ARBA00023157"/>
    </source>
</evidence>
<dbReference type="GO" id="GO:0030313">
    <property type="term" value="C:cell envelope"/>
    <property type="evidence" value="ECO:0007669"/>
    <property type="project" value="UniProtKB-SubCell"/>
</dbReference>
<feature type="domain" description="Thioredoxin" evidence="6">
    <location>
        <begin position="332"/>
        <end position="491"/>
    </location>
</feature>
<comment type="caution">
    <text evidence="7">The sequence shown here is derived from an EMBL/GenBank/DDBJ whole genome shotgun (WGS) entry which is preliminary data.</text>
</comment>
<evidence type="ECO:0000259" key="6">
    <source>
        <dbReference type="PROSITE" id="PS51352"/>
    </source>
</evidence>
<reference evidence="7" key="1">
    <citation type="journal article" date="2021" name="PeerJ">
        <title>Extensive microbial diversity within the chicken gut microbiome revealed by metagenomics and culture.</title>
        <authorList>
            <person name="Gilroy R."/>
            <person name="Ravi A."/>
            <person name="Getino M."/>
            <person name="Pursley I."/>
            <person name="Horton D.L."/>
            <person name="Alikhan N.F."/>
            <person name="Baker D."/>
            <person name="Gharbi K."/>
            <person name="Hall N."/>
            <person name="Watson M."/>
            <person name="Adriaenssens E.M."/>
            <person name="Foster-Nyarko E."/>
            <person name="Jarju S."/>
            <person name="Secka A."/>
            <person name="Antonio M."/>
            <person name="Oren A."/>
            <person name="Chaudhuri R.R."/>
            <person name="La Ragione R."/>
            <person name="Hildebrand F."/>
            <person name="Pallen M.J."/>
        </authorList>
    </citation>
    <scope>NUCLEOTIDE SEQUENCE</scope>
    <source>
        <strain evidence="7">CHK55-1828</strain>
    </source>
</reference>
<dbReference type="GO" id="GO:0016491">
    <property type="term" value="F:oxidoreductase activity"/>
    <property type="evidence" value="ECO:0007669"/>
    <property type="project" value="InterPro"/>
</dbReference>
<dbReference type="EMBL" id="DYVX01000084">
    <property type="protein sequence ID" value="HJF92765.1"/>
    <property type="molecule type" value="Genomic_DNA"/>
</dbReference>
<evidence type="ECO:0000313" key="7">
    <source>
        <dbReference type="EMBL" id="HJF92765.1"/>
    </source>
</evidence>
<sequence length="492" mass="56677">MKPLLFLFCLFLCSFDGLWADSHEPLRTAVVQGRILNREVYPNEKELQLVLVSFTPSQETVYKAPVREDGTFSFSVPLCGAVCEFSLRNYAPRLYLAPGDSLRLQIDFKDLFHPVVEGTSATLNQGMLAFTEGGFYRPDYVYMDDVGSSAEAFGQAVQAEYALRQQKREEFLERYHPTVEVAELTERLLRADYYAERFRYAQQRIRRLYGQKQVDWQKEMAACEALMPEVDALLADKIITSAHFRLMYQLKFYLRYRRAVAGDLDFTGKDLVDEQQGNRVAQFLLADLLGASLAANDTVAMDSARQEYDALVQVPVLRHSLSLLYRRTADYLRRPETFSRYLLHGDADTPEAEQYMAPLRSLIDKHRGKVLYIDFWGVFCPPCLAEMEPLKQLRARYDTDEVAMVSLCVSGKRADYERILQRFSLKETALECLYWEDFATREALQKMSNHLGQDRVPYFLLVNKEGVIVNYGSALRPSWPETAVQIDGWKAR</sequence>
<dbReference type="InterPro" id="IPR013740">
    <property type="entry name" value="Redoxin"/>
</dbReference>
<dbReference type="AlphaFoldDB" id="A0A921HYJ3"/>
<keyword evidence="5" id="KW-0732">Signal</keyword>
<evidence type="ECO:0000256" key="1">
    <source>
        <dbReference type="ARBA" id="ARBA00004196"/>
    </source>
</evidence>
<dbReference type="InterPro" id="IPR036249">
    <property type="entry name" value="Thioredoxin-like_sf"/>
</dbReference>
<dbReference type="PANTHER" id="PTHR42852">
    <property type="entry name" value="THIOL:DISULFIDE INTERCHANGE PROTEIN DSBE"/>
    <property type="match status" value="1"/>
</dbReference>
<proteinExistence type="predicted"/>
<reference evidence="7" key="2">
    <citation type="submission" date="2021-09" db="EMBL/GenBank/DDBJ databases">
        <authorList>
            <person name="Gilroy R."/>
        </authorList>
    </citation>
    <scope>NUCLEOTIDE SEQUENCE</scope>
    <source>
        <strain evidence="7">CHK55-1828</strain>
    </source>
</reference>
<name>A0A921HYJ3_9BACT</name>
<dbReference type="InterPro" id="IPR013766">
    <property type="entry name" value="Thioredoxin_domain"/>
</dbReference>
<keyword evidence="4" id="KW-0676">Redox-active center</keyword>
<dbReference type="SUPFAM" id="SSF52833">
    <property type="entry name" value="Thioredoxin-like"/>
    <property type="match status" value="1"/>
</dbReference>
<dbReference type="CDD" id="cd02966">
    <property type="entry name" value="TlpA_like_family"/>
    <property type="match status" value="1"/>
</dbReference>
<feature type="signal peptide" evidence="5">
    <location>
        <begin position="1"/>
        <end position="19"/>
    </location>
</feature>
<protein>
    <submittedName>
        <fullName evidence="7">TlpA family protein disulfide reductase</fullName>
    </submittedName>
</protein>
<keyword evidence="2" id="KW-0201">Cytochrome c-type biogenesis</keyword>
<organism evidence="7 8">
    <name type="scientific">Mediterranea massiliensis</name>
    <dbReference type="NCBI Taxonomy" id="1841865"/>
    <lineage>
        <taxon>Bacteria</taxon>
        <taxon>Pseudomonadati</taxon>
        <taxon>Bacteroidota</taxon>
        <taxon>Bacteroidia</taxon>
        <taxon>Bacteroidales</taxon>
        <taxon>Bacteroidaceae</taxon>
        <taxon>Mediterranea</taxon>
    </lineage>
</organism>
<dbReference type="PANTHER" id="PTHR42852:SF6">
    <property type="entry name" value="THIOL:DISULFIDE INTERCHANGE PROTEIN DSBE"/>
    <property type="match status" value="1"/>
</dbReference>
<evidence type="ECO:0000313" key="8">
    <source>
        <dbReference type="Proteomes" id="UP000717835"/>
    </source>
</evidence>
<dbReference type="Proteomes" id="UP000717835">
    <property type="component" value="Unassembled WGS sequence"/>
</dbReference>
<evidence type="ECO:0000256" key="4">
    <source>
        <dbReference type="ARBA" id="ARBA00023284"/>
    </source>
</evidence>
<evidence type="ECO:0000256" key="2">
    <source>
        <dbReference type="ARBA" id="ARBA00022748"/>
    </source>
</evidence>
<dbReference type="PROSITE" id="PS51352">
    <property type="entry name" value="THIOREDOXIN_2"/>
    <property type="match status" value="1"/>
</dbReference>